<evidence type="ECO:0000313" key="3">
    <source>
        <dbReference type="Proteomes" id="UP001139157"/>
    </source>
</evidence>
<reference evidence="2" key="1">
    <citation type="submission" date="2022-06" db="EMBL/GenBank/DDBJ databases">
        <title>Novel species in genus nocardia.</title>
        <authorList>
            <person name="Li F."/>
        </authorList>
    </citation>
    <scope>NUCLEOTIDE SEQUENCE</scope>
    <source>
        <strain evidence="2">CDC141</strain>
    </source>
</reference>
<name>A0A9X2IWZ6_9NOCA</name>
<keyword evidence="3" id="KW-1185">Reference proteome</keyword>
<protein>
    <submittedName>
        <fullName evidence="2">Pentapeptide repeat-containing protein</fullName>
    </submittedName>
</protein>
<keyword evidence="1" id="KW-0812">Transmembrane</keyword>
<dbReference type="RefSeq" id="WP_251911407.1">
    <property type="nucleotide sequence ID" value="NZ_JAMRXG010000004.1"/>
</dbReference>
<dbReference type="Proteomes" id="UP001139157">
    <property type="component" value="Unassembled WGS sequence"/>
</dbReference>
<feature type="transmembrane region" description="Helical" evidence="1">
    <location>
        <begin position="20"/>
        <end position="41"/>
    </location>
</feature>
<keyword evidence="1" id="KW-0472">Membrane</keyword>
<keyword evidence="1" id="KW-1133">Transmembrane helix</keyword>
<organism evidence="2 3">
    <name type="scientific">Nocardia pulmonis</name>
    <dbReference type="NCBI Taxonomy" id="2951408"/>
    <lineage>
        <taxon>Bacteria</taxon>
        <taxon>Bacillati</taxon>
        <taxon>Actinomycetota</taxon>
        <taxon>Actinomycetes</taxon>
        <taxon>Mycobacteriales</taxon>
        <taxon>Nocardiaceae</taxon>
        <taxon>Nocardia</taxon>
    </lineage>
</organism>
<evidence type="ECO:0000256" key="1">
    <source>
        <dbReference type="SAM" id="Phobius"/>
    </source>
</evidence>
<sequence length="497" mass="55512">MWSRGRFGARLSGWMRRSALLLSVLFAVTGGLVIAGAAWWLLWLALGARAETPNQVELTKIALSVAAGVGGAVALVVAYRRQRDSERSRFAELFGAAAKQLGDADVAVRMAGVYAMAGVADEFRAAGRRQQCIDVLCGYLRLPYEPQAGVNHLVGRTETVEGEPKTELRYQFRQNDREVRRAIVDVIVAHLRPSAETSWSDRDFDFAGAVLEDCDFRYAVFAGERTYFARAVFVGARATTFEYAKFTGRYLSFRDAVFEGSTTLFRQTEFAARENGRSERRGRGVKFDGAVFRSPVGFDEAVFRGPQVSFREVGFERRAAFDNARFLARSTNFASAVFAKEYTLFTGARFHGEEVSFERATFEGDRIRFDDTEFASASVVFSGAHFDAAATSFDRAHFGIRSRWRSPVAMHTRFIGTDFHGRISFDNTVFGGRSVDFSGSDFIGEIRFDRAKFTAAAIIFARPKIWSGVSFFWDRDPRLKPANVQPDTWPPTPTDGQ</sequence>
<dbReference type="EMBL" id="JAMRXG010000004">
    <property type="protein sequence ID" value="MCM6774099.1"/>
    <property type="molecule type" value="Genomic_DNA"/>
</dbReference>
<dbReference type="AlphaFoldDB" id="A0A9X2IWZ6"/>
<dbReference type="Gene3D" id="2.160.20.80">
    <property type="entry name" value="E3 ubiquitin-protein ligase SopA"/>
    <property type="match status" value="1"/>
</dbReference>
<proteinExistence type="predicted"/>
<feature type="transmembrane region" description="Helical" evidence="1">
    <location>
        <begin position="61"/>
        <end position="79"/>
    </location>
</feature>
<accession>A0A9X2IWZ6</accession>
<comment type="caution">
    <text evidence="2">The sequence shown here is derived from an EMBL/GenBank/DDBJ whole genome shotgun (WGS) entry which is preliminary data.</text>
</comment>
<evidence type="ECO:0000313" key="2">
    <source>
        <dbReference type="EMBL" id="MCM6774099.1"/>
    </source>
</evidence>
<gene>
    <name evidence="2" type="ORF">NDR86_11500</name>
</gene>